<evidence type="ECO:0000313" key="1">
    <source>
        <dbReference type="EMBL" id="KAJ6951312.1"/>
    </source>
</evidence>
<sequence length="113" mass="13075">MLPRISRKKPIFRIYSSANANGSDWFSWSILTRSVRLGTERFLLKLGESVKKETGFDVEGGNVKVGEFVERIKGDIKKGDAAFTRFRTGLLTDFVDWNRWERWKVLGDEMNLT</sequence>
<dbReference type="Proteomes" id="UP001164929">
    <property type="component" value="Chromosome 19"/>
</dbReference>
<reference evidence="1" key="1">
    <citation type="journal article" date="2023" name="Mol. Ecol. Resour.">
        <title>Chromosome-level genome assembly of a triploid poplar Populus alba 'Berolinensis'.</title>
        <authorList>
            <person name="Chen S."/>
            <person name="Yu Y."/>
            <person name="Wang X."/>
            <person name="Wang S."/>
            <person name="Zhang T."/>
            <person name="Zhou Y."/>
            <person name="He R."/>
            <person name="Meng N."/>
            <person name="Wang Y."/>
            <person name="Liu W."/>
            <person name="Liu Z."/>
            <person name="Liu J."/>
            <person name="Guo Q."/>
            <person name="Huang H."/>
            <person name="Sederoff R.R."/>
            <person name="Wang G."/>
            <person name="Qu G."/>
            <person name="Chen S."/>
        </authorList>
    </citation>
    <scope>NUCLEOTIDE SEQUENCE</scope>
    <source>
        <strain evidence="1">SC-2020</strain>
    </source>
</reference>
<dbReference type="EMBL" id="JAQIZT010000019">
    <property type="protein sequence ID" value="KAJ6951312.1"/>
    <property type="molecule type" value="Genomic_DNA"/>
</dbReference>
<protein>
    <submittedName>
        <fullName evidence="1">Uncharacterized protein</fullName>
    </submittedName>
</protein>
<comment type="caution">
    <text evidence="1">The sequence shown here is derived from an EMBL/GenBank/DDBJ whole genome shotgun (WGS) entry which is preliminary data.</text>
</comment>
<proteinExistence type="predicted"/>
<evidence type="ECO:0000313" key="2">
    <source>
        <dbReference type="Proteomes" id="UP001164929"/>
    </source>
</evidence>
<accession>A0AAD6PNB0</accession>
<gene>
    <name evidence="1" type="ORF">NC653_040651</name>
</gene>
<name>A0AAD6PNB0_9ROSI</name>
<keyword evidence="2" id="KW-1185">Reference proteome</keyword>
<dbReference type="AlphaFoldDB" id="A0AAD6PNB0"/>
<organism evidence="1 2">
    <name type="scientific">Populus alba x Populus x berolinensis</name>
    <dbReference type="NCBI Taxonomy" id="444605"/>
    <lineage>
        <taxon>Eukaryota</taxon>
        <taxon>Viridiplantae</taxon>
        <taxon>Streptophyta</taxon>
        <taxon>Embryophyta</taxon>
        <taxon>Tracheophyta</taxon>
        <taxon>Spermatophyta</taxon>
        <taxon>Magnoliopsida</taxon>
        <taxon>eudicotyledons</taxon>
        <taxon>Gunneridae</taxon>
        <taxon>Pentapetalae</taxon>
        <taxon>rosids</taxon>
        <taxon>fabids</taxon>
        <taxon>Malpighiales</taxon>
        <taxon>Salicaceae</taxon>
        <taxon>Saliceae</taxon>
        <taxon>Populus</taxon>
    </lineage>
</organism>